<gene>
    <name evidence="3" type="ORF">KHLLAP_LOCUS4004</name>
</gene>
<keyword evidence="2" id="KW-0472">Membrane</keyword>
<dbReference type="SUPFAM" id="SSF57997">
    <property type="entry name" value="Tropomyosin"/>
    <property type="match status" value="1"/>
</dbReference>
<dbReference type="AlphaFoldDB" id="A0AAI8YDR3"/>
<dbReference type="Proteomes" id="UP001295740">
    <property type="component" value="Unassembled WGS sequence"/>
</dbReference>
<keyword evidence="4" id="KW-1185">Reference proteome</keyword>
<reference evidence="3" key="1">
    <citation type="submission" date="2023-10" db="EMBL/GenBank/DDBJ databases">
        <authorList>
            <person name="Hackl T."/>
        </authorList>
    </citation>
    <scope>NUCLEOTIDE SEQUENCE</scope>
</reference>
<feature type="region of interest" description="Disordered" evidence="1">
    <location>
        <begin position="348"/>
        <end position="399"/>
    </location>
</feature>
<feature type="compositionally biased region" description="Low complexity" evidence="1">
    <location>
        <begin position="371"/>
        <end position="389"/>
    </location>
</feature>
<keyword evidence="2" id="KW-1133">Transmembrane helix</keyword>
<feature type="transmembrane region" description="Helical" evidence="2">
    <location>
        <begin position="51"/>
        <end position="69"/>
    </location>
</feature>
<organism evidence="3 4">
    <name type="scientific">Anthostomella pinea</name>
    <dbReference type="NCBI Taxonomy" id="933095"/>
    <lineage>
        <taxon>Eukaryota</taxon>
        <taxon>Fungi</taxon>
        <taxon>Dikarya</taxon>
        <taxon>Ascomycota</taxon>
        <taxon>Pezizomycotina</taxon>
        <taxon>Sordariomycetes</taxon>
        <taxon>Xylariomycetidae</taxon>
        <taxon>Xylariales</taxon>
        <taxon>Xylariaceae</taxon>
        <taxon>Anthostomella</taxon>
    </lineage>
</organism>
<dbReference type="EMBL" id="CAUWAG010000006">
    <property type="protein sequence ID" value="CAJ2503536.1"/>
    <property type="molecule type" value="Genomic_DNA"/>
</dbReference>
<evidence type="ECO:0000256" key="2">
    <source>
        <dbReference type="SAM" id="Phobius"/>
    </source>
</evidence>
<accession>A0AAI8YDR3</accession>
<sequence>MSAFVNWTSLTSWMYTGAVGPQPVPMFEPVPVPETQLDDTYDAPRVWTQNALLTIAALVLSTLSIWYLLRRKKTIPATSRLNEQHEAVEAVRRECDQRIASVEARLGDALRARTAASEEHMRKALSEQVAAIEDGVRKGLNKRIETLEVRMRLDQEALDDVHKVLSQRMEAFEDYIRAVDARQLDQEASEVAQRGLGQRLEAAEESLRGMESKTRASSQRIEALDDSSRLIDSRTKTLSQRVEAVEDNLSTVDGQTTLLAHDIGRGVTTVEKLQRQVKLLPDAEKLNGLSRTCEAEHKKLETKISDLENTAKPAEPSCTLTWSNIETQEIEPSGPVYADPQRSFFDRMTRMPISPSPSPGDRPQYAPSGHSRSYSTASSSPPMYSPMTPEQKRLESAGFREMTFSSRQRQLLSRNSWAK</sequence>
<evidence type="ECO:0000313" key="4">
    <source>
        <dbReference type="Proteomes" id="UP001295740"/>
    </source>
</evidence>
<proteinExistence type="predicted"/>
<evidence type="ECO:0000256" key="1">
    <source>
        <dbReference type="SAM" id="MobiDB-lite"/>
    </source>
</evidence>
<comment type="caution">
    <text evidence="3">The sequence shown here is derived from an EMBL/GenBank/DDBJ whole genome shotgun (WGS) entry which is preliminary data.</text>
</comment>
<protein>
    <submittedName>
        <fullName evidence="3">Uu.00g109300.m01.CDS01</fullName>
    </submittedName>
</protein>
<keyword evidence="2" id="KW-0812">Transmembrane</keyword>
<evidence type="ECO:0000313" key="3">
    <source>
        <dbReference type="EMBL" id="CAJ2503536.1"/>
    </source>
</evidence>
<name>A0AAI8YDR3_9PEZI</name>